<feature type="domain" description="GST N-terminal" evidence="1">
    <location>
        <begin position="2"/>
        <end position="81"/>
    </location>
</feature>
<dbReference type="AlphaFoldDB" id="A0A9X0D7M1"/>
<dbReference type="SUPFAM" id="SSF52833">
    <property type="entry name" value="Thioredoxin-like"/>
    <property type="match status" value="1"/>
</dbReference>
<organism evidence="2 3">
    <name type="scientific">Desmophyllum pertusum</name>
    <dbReference type="NCBI Taxonomy" id="174260"/>
    <lineage>
        <taxon>Eukaryota</taxon>
        <taxon>Metazoa</taxon>
        <taxon>Cnidaria</taxon>
        <taxon>Anthozoa</taxon>
        <taxon>Hexacorallia</taxon>
        <taxon>Scleractinia</taxon>
        <taxon>Caryophylliina</taxon>
        <taxon>Caryophylliidae</taxon>
        <taxon>Desmophyllum</taxon>
    </lineage>
</organism>
<dbReference type="GO" id="GO:0006749">
    <property type="term" value="P:glutathione metabolic process"/>
    <property type="evidence" value="ECO:0007669"/>
    <property type="project" value="TreeGrafter"/>
</dbReference>
<dbReference type="PANTHER" id="PTHR11571">
    <property type="entry name" value="GLUTATHIONE S-TRANSFERASE"/>
    <property type="match status" value="1"/>
</dbReference>
<dbReference type="PANTHER" id="PTHR11571:SF150">
    <property type="entry name" value="GLUTATHIONE S-TRANSFERASE"/>
    <property type="match status" value="1"/>
</dbReference>
<dbReference type="GO" id="GO:0004364">
    <property type="term" value="F:glutathione transferase activity"/>
    <property type="evidence" value="ECO:0007669"/>
    <property type="project" value="TreeGrafter"/>
</dbReference>
<dbReference type="EMBL" id="MU825430">
    <property type="protein sequence ID" value="KAJ7389531.1"/>
    <property type="molecule type" value="Genomic_DNA"/>
</dbReference>
<dbReference type="Gene3D" id="1.20.1050.130">
    <property type="match status" value="1"/>
</dbReference>
<dbReference type="SUPFAM" id="SSF47616">
    <property type="entry name" value="GST C-terminal domain-like"/>
    <property type="match status" value="1"/>
</dbReference>
<dbReference type="OrthoDB" id="414243at2759"/>
<dbReference type="InterPro" id="IPR050213">
    <property type="entry name" value="GST_superfamily"/>
</dbReference>
<reference evidence="2" key="1">
    <citation type="submission" date="2023-01" db="EMBL/GenBank/DDBJ databases">
        <title>Genome assembly of the deep-sea coral Lophelia pertusa.</title>
        <authorList>
            <person name="Herrera S."/>
            <person name="Cordes E."/>
        </authorList>
    </citation>
    <scope>NUCLEOTIDE SEQUENCE</scope>
    <source>
        <strain evidence="2">USNM1676648</strain>
        <tissue evidence="2">Polyp</tissue>
    </source>
</reference>
<keyword evidence="3" id="KW-1185">Reference proteome</keyword>
<evidence type="ECO:0000259" key="1">
    <source>
        <dbReference type="PROSITE" id="PS50404"/>
    </source>
</evidence>
<dbReference type="SFLD" id="SFLDS00019">
    <property type="entry name" value="Glutathione_Transferase_(cytos"/>
    <property type="match status" value="1"/>
</dbReference>
<dbReference type="InterPro" id="IPR040079">
    <property type="entry name" value="Glutathione_S-Trfase"/>
</dbReference>
<dbReference type="SFLD" id="SFLDG00363">
    <property type="entry name" value="AMPS_(cytGST):_Alpha-__Mu-__Pi"/>
    <property type="match status" value="1"/>
</dbReference>
<dbReference type="CDD" id="cd03039">
    <property type="entry name" value="GST_N_Sigma_like"/>
    <property type="match status" value="1"/>
</dbReference>
<evidence type="ECO:0000313" key="3">
    <source>
        <dbReference type="Proteomes" id="UP001163046"/>
    </source>
</evidence>
<dbReference type="FunFam" id="3.40.30.10:FF:000258">
    <property type="entry name" value="Glutathione S-transferase"/>
    <property type="match status" value="1"/>
</dbReference>
<dbReference type="InterPro" id="IPR036249">
    <property type="entry name" value="Thioredoxin-like_sf"/>
</dbReference>
<dbReference type="Pfam" id="PF02798">
    <property type="entry name" value="GST_N"/>
    <property type="match status" value="1"/>
</dbReference>
<accession>A0A9X0D7M1</accession>
<proteinExistence type="predicted"/>
<protein>
    <recommendedName>
        <fullName evidence="1">GST N-terminal domain-containing protein</fullName>
    </recommendedName>
</protein>
<dbReference type="InterPro" id="IPR004045">
    <property type="entry name" value="Glutathione_S-Trfase_N"/>
</dbReference>
<dbReference type="InterPro" id="IPR036282">
    <property type="entry name" value="Glutathione-S-Trfase_C_sf"/>
</dbReference>
<dbReference type="PROSITE" id="PS50404">
    <property type="entry name" value="GST_NTER"/>
    <property type="match status" value="1"/>
</dbReference>
<dbReference type="Proteomes" id="UP001163046">
    <property type="component" value="Unassembled WGS sequence"/>
</dbReference>
<evidence type="ECO:0000313" key="2">
    <source>
        <dbReference type="EMBL" id="KAJ7389531.1"/>
    </source>
</evidence>
<gene>
    <name evidence="2" type="ORF">OS493_030916</name>
</gene>
<dbReference type="SFLD" id="SFLDG01205">
    <property type="entry name" value="AMPS.1"/>
    <property type="match status" value="1"/>
</dbReference>
<name>A0A9X0D7M1_9CNID</name>
<comment type="caution">
    <text evidence="2">The sequence shown here is derived from an EMBL/GenBank/DDBJ whole genome shotgun (WGS) entry which is preliminary data.</text>
</comment>
<sequence>MPRYVLTYFNVRGRAEPIRLLFHVAGVEFEDKRLTSEEWAVMKTSGKAPFGQLPLLEVDGTVLAQSFSIMRYVANEVGLAPSTNLQKAQADMIVDGCTDLASKLIAPRFEKDEAKKAELVEQAKAATPTHLKFLEDTSCNQ</sequence>